<keyword evidence="3" id="KW-1185">Reference proteome</keyword>
<dbReference type="InterPro" id="IPR011650">
    <property type="entry name" value="Peptidase_M20_dimer"/>
</dbReference>
<proteinExistence type="predicted"/>
<dbReference type="Pfam" id="PF07687">
    <property type="entry name" value="M20_dimer"/>
    <property type="match status" value="1"/>
</dbReference>
<gene>
    <name evidence="2" type="ORF">HGO97_023035</name>
</gene>
<accession>A0ABS6DAL6</accession>
<evidence type="ECO:0000313" key="3">
    <source>
        <dbReference type="Proteomes" id="UP000723714"/>
    </source>
</evidence>
<dbReference type="PANTHER" id="PTHR11014:SF63">
    <property type="entry name" value="METALLOPEPTIDASE, PUTATIVE (AFU_ORTHOLOGUE AFUA_6G09600)-RELATED"/>
    <property type="match status" value="1"/>
</dbReference>
<dbReference type="InterPro" id="IPR002933">
    <property type="entry name" value="Peptidase_M20"/>
</dbReference>
<dbReference type="CDD" id="cd03886">
    <property type="entry name" value="M20_Acy1"/>
    <property type="match status" value="1"/>
</dbReference>
<organism evidence="2 3">
    <name type="scientific">Faecalicatena faecalis</name>
    <dbReference type="NCBI Taxonomy" id="2726362"/>
    <lineage>
        <taxon>Bacteria</taxon>
        <taxon>Bacillati</taxon>
        <taxon>Bacillota</taxon>
        <taxon>Clostridia</taxon>
        <taxon>Lachnospirales</taxon>
        <taxon>Lachnospiraceae</taxon>
        <taxon>Faecalicatena</taxon>
    </lineage>
</organism>
<dbReference type="Pfam" id="PF01546">
    <property type="entry name" value="Peptidase_M20"/>
    <property type="match status" value="1"/>
</dbReference>
<evidence type="ECO:0000259" key="1">
    <source>
        <dbReference type="Pfam" id="PF07687"/>
    </source>
</evidence>
<dbReference type="PIRSF" id="PIRSF005962">
    <property type="entry name" value="Pept_M20D_amidohydro"/>
    <property type="match status" value="1"/>
</dbReference>
<name>A0ABS6DAL6_9FIRM</name>
<dbReference type="NCBIfam" id="TIGR01891">
    <property type="entry name" value="amidohydrolases"/>
    <property type="match status" value="1"/>
</dbReference>
<feature type="domain" description="Peptidase M20 dimerisation" evidence="1">
    <location>
        <begin position="185"/>
        <end position="280"/>
    </location>
</feature>
<dbReference type="Proteomes" id="UP000723714">
    <property type="component" value="Unassembled WGS sequence"/>
</dbReference>
<dbReference type="RefSeq" id="WP_216245545.1">
    <property type="nucleotide sequence ID" value="NZ_JABACJ020000042.1"/>
</dbReference>
<reference evidence="2 3" key="1">
    <citation type="submission" date="2021-06" db="EMBL/GenBank/DDBJ databases">
        <title>Faecalicatena sp. nov. isolated from porcine feces.</title>
        <authorList>
            <person name="Oh B.S."/>
            <person name="Lee J.H."/>
        </authorList>
    </citation>
    <scope>NUCLEOTIDE SEQUENCE [LARGE SCALE GENOMIC DNA]</scope>
    <source>
        <strain evidence="2 3">AGMB00832</strain>
    </source>
</reference>
<dbReference type="InterPro" id="IPR017439">
    <property type="entry name" value="Amidohydrolase"/>
</dbReference>
<dbReference type="EMBL" id="JABACJ020000042">
    <property type="protein sequence ID" value="MBU3878675.1"/>
    <property type="molecule type" value="Genomic_DNA"/>
</dbReference>
<sequence length="390" mass="43335">MQTADKNMDWEHLLKVRRELHQNAELGLQEYQTSQIIKRELKRMGIPTESIYGTGVAAVIRGARPGKTLLYRADMDALPVVEDTGLSYASKNSGVMHACGHDIHMVCALGVAEMISRMRGKMHGNLKLMFQPCEENVPGGAKQMIEAGILEHPKVDAAFALHVLPDFFAGHYLADIGAVTAAPSWFEIEVEGRGGHASEPEKCINPMDSASRIYLEIQKLHHHYAKAANKTVVCPTMFHSGNAQNIIPDLCTISGTVRTFSEDDISKIHQDLKVICSQEEEGSGARCTLHFRTSMNSVVNHPEMTRLMRETIQSMYGDSALEKRPFYFTGGEDYAFISDLVPSVFLFVGAGRIEKENYPLHNSKFCPDEGMIAPTINLLSHFVQKYLALP</sequence>
<comment type="caution">
    <text evidence="2">The sequence shown here is derived from an EMBL/GenBank/DDBJ whole genome shotgun (WGS) entry which is preliminary data.</text>
</comment>
<evidence type="ECO:0000313" key="2">
    <source>
        <dbReference type="EMBL" id="MBU3878675.1"/>
    </source>
</evidence>
<protein>
    <submittedName>
        <fullName evidence="2">Amidohydrolase</fullName>
    </submittedName>
</protein>
<dbReference type="PANTHER" id="PTHR11014">
    <property type="entry name" value="PEPTIDASE M20 FAMILY MEMBER"/>
    <property type="match status" value="1"/>
</dbReference>